<evidence type="ECO:0000313" key="3">
    <source>
        <dbReference type="Proteomes" id="UP001501729"/>
    </source>
</evidence>
<evidence type="ECO:0000259" key="1">
    <source>
        <dbReference type="Pfam" id="PF01796"/>
    </source>
</evidence>
<dbReference type="InterPro" id="IPR052513">
    <property type="entry name" value="Thioester_dehydratase-like"/>
</dbReference>
<dbReference type="SUPFAM" id="SSF50249">
    <property type="entry name" value="Nucleic acid-binding proteins"/>
    <property type="match status" value="1"/>
</dbReference>
<dbReference type="PANTHER" id="PTHR34075">
    <property type="entry name" value="BLR3430 PROTEIN"/>
    <property type="match status" value="1"/>
</dbReference>
<dbReference type="Proteomes" id="UP001501729">
    <property type="component" value="Unassembled WGS sequence"/>
</dbReference>
<accession>A0AAV3UL44</accession>
<sequence length="128" mass="13468">MSSDDGVGAEISMTYADWREHLEAGNLVGLECSSCGHVTATPKRACGECGGRVFDRRDLPQTGEVRSETTITVPPVGVEGPYQVAIVDLGDANLLGRMEGGVEIGDGVEFTGTIEIEGMPAPVFEPLD</sequence>
<feature type="domain" description="ChsH2 C-terminal OB-fold" evidence="1">
    <location>
        <begin position="57"/>
        <end position="109"/>
    </location>
</feature>
<comment type="caution">
    <text evidence="2">The sequence shown here is derived from an EMBL/GenBank/DDBJ whole genome shotgun (WGS) entry which is preliminary data.</text>
</comment>
<proteinExistence type="predicted"/>
<gene>
    <name evidence="2" type="ORF">GCM10025751_37160</name>
</gene>
<dbReference type="PANTHER" id="PTHR34075:SF5">
    <property type="entry name" value="BLR3430 PROTEIN"/>
    <property type="match status" value="1"/>
</dbReference>
<dbReference type="Gene3D" id="6.10.30.10">
    <property type="match status" value="1"/>
</dbReference>
<dbReference type="EMBL" id="BAABKX010000015">
    <property type="protein sequence ID" value="GAA5056397.1"/>
    <property type="molecule type" value="Genomic_DNA"/>
</dbReference>
<keyword evidence="3" id="KW-1185">Reference proteome</keyword>
<dbReference type="Pfam" id="PF01796">
    <property type="entry name" value="OB_ChsH2_C"/>
    <property type="match status" value="1"/>
</dbReference>
<dbReference type="InterPro" id="IPR002878">
    <property type="entry name" value="ChsH2_C"/>
</dbReference>
<dbReference type="InterPro" id="IPR012340">
    <property type="entry name" value="NA-bd_OB-fold"/>
</dbReference>
<evidence type="ECO:0000313" key="2">
    <source>
        <dbReference type="EMBL" id="GAA5056397.1"/>
    </source>
</evidence>
<dbReference type="AlphaFoldDB" id="A0AAV3UL44"/>
<organism evidence="2 3">
    <name type="scientific">Haladaptatus pallidirubidus</name>
    <dbReference type="NCBI Taxonomy" id="1008152"/>
    <lineage>
        <taxon>Archaea</taxon>
        <taxon>Methanobacteriati</taxon>
        <taxon>Methanobacteriota</taxon>
        <taxon>Stenosarchaea group</taxon>
        <taxon>Halobacteria</taxon>
        <taxon>Halobacteriales</taxon>
        <taxon>Haladaptataceae</taxon>
        <taxon>Haladaptatus</taxon>
    </lineage>
</organism>
<reference evidence="2 3" key="1">
    <citation type="journal article" date="2019" name="Int. J. Syst. Evol. Microbiol.">
        <title>The Global Catalogue of Microorganisms (GCM) 10K type strain sequencing project: providing services to taxonomists for standard genome sequencing and annotation.</title>
        <authorList>
            <consortium name="The Broad Institute Genomics Platform"/>
            <consortium name="The Broad Institute Genome Sequencing Center for Infectious Disease"/>
            <person name="Wu L."/>
            <person name="Ma J."/>
        </authorList>
    </citation>
    <scope>NUCLEOTIDE SEQUENCE [LARGE SCALE GENOMIC DNA]</scope>
    <source>
        <strain evidence="2 3">JCM 17504</strain>
    </source>
</reference>
<dbReference type="GeneID" id="68614419"/>
<name>A0AAV3UL44_9EURY</name>
<protein>
    <recommendedName>
        <fullName evidence="1">ChsH2 C-terminal OB-fold domain-containing protein</fullName>
    </recommendedName>
</protein>
<dbReference type="RefSeq" id="WP_227774153.1">
    <property type="nucleotide sequence ID" value="NZ_BAABKX010000015.1"/>
</dbReference>